<dbReference type="Proteomes" id="UP000005222">
    <property type="component" value="Chromosome H"/>
</dbReference>
<feature type="compositionally biased region" description="Polar residues" evidence="8">
    <location>
        <begin position="832"/>
        <end position="853"/>
    </location>
</feature>
<evidence type="ECO:0000256" key="7">
    <source>
        <dbReference type="RuleBase" id="RU361124"/>
    </source>
</evidence>
<accession>G8YGH4</accession>
<evidence type="ECO:0000313" key="12">
    <source>
        <dbReference type="Proteomes" id="UP000005222"/>
    </source>
</evidence>
<feature type="region of interest" description="Disordered" evidence="8">
    <location>
        <begin position="1"/>
        <end position="22"/>
    </location>
</feature>
<dbReference type="Proteomes" id="UP000005222">
    <property type="component" value="Chromosome G"/>
</dbReference>
<gene>
    <name evidence="11" type="primary">Piso0_003645</name>
    <name evidence="10" type="ORF">GNLVRS01_PISO0G16880g</name>
    <name evidence="11" type="ORF">GNLVRS01_PISO0H16881g</name>
</gene>
<evidence type="ECO:0000256" key="2">
    <source>
        <dbReference type="ARBA" id="ARBA00008035"/>
    </source>
</evidence>
<feature type="domain" description="Enhancer of polycomb-like N-terminal" evidence="9">
    <location>
        <begin position="22"/>
        <end position="210"/>
    </location>
</feature>
<dbReference type="Pfam" id="PF10513">
    <property type="entry name" value="EPL1"/>
    <property type="match status" value="1"/>
</dbReference>
<feature type="compositionally biased region" description="Low complexity" evidence="8">
    <location>
        <begin position="892"/>
        <end position="913"/>
    </location>
</feature>
<comment type="similarity">
    <text evidence="2 7">Belongs to the enhancer of polycomb family.</text>
</comment>
<feature type="region of interest" description="Disordered" evidence="8">
    <location>
        <begin position="884"/>
        <end position="922"/>
    </location>
</feature>
<evidence type="ECO:0000256" key="3">
    <source>
        <dbReference type="ARBA" id="ARBA00023015"/>
    </source>
</evidence>
<protein>
    <recommendedName>
        <fullName evidence="7">Enhancer of polycomb-like protein</fullName>
    </recommendedName>
</protein>
<evidence type="ECO:0000256" key="8">
    <source>
        <dbReference type="SAM" id="MobiDB-lite"/>
    </source>
</evidence>
<evidence type="ECO:0000256" key="4">
    <source>
        <dbReference type="ARBA" id="ARBA00023163"/>
    </source>
</evidence>
<reference evidence="11" key="1">
    <citation type="submission" date="2011-10" db="EMBL/GenBank/DDBJ databases">
        <authorList>
            <person name="Genoscope - CEA"/>
        </authorList>
    </citation>
    <scope>NUCLEOTIDE SEQUENCE</scope>
</reference>
<dbReference type="GO" id="GO:0006357">
    <property type="term" value="P:regulation of transcription by RNA polymerase II"/>
    <property type="evidence" value="ECO:0007669"/>
    <property type="project" value="InterPro"/>
</dbReference>
<feature type="compositionally biased region" description="Low complexity" evidence="8">
    <location>
        <begin position="815"/>
        <end position="831"/>
    </location>
</feature>
<feature type="region of interest" description="Disordered" evidence="8">
    <location>
        <begin position="319"/>
        <end position="338"/>
    </location>
</feature>
<evidence type="ECO:0000259" key="9">
    <source>
        <dbReference type="Pfam" id="PF10513"/>
    </source>
</evidence>
<keyword evidence="4 7" id="KW-0804">Transcription</keyword>
<dbReference type="eggNOG" id="KOG2261">
    <property type="taxonomic scope" value="Eukaryota"/>
</dbReference>
<name>G8YGH4_PICSO</name>
<dbReference type="FunCoup" id="G8YGH4">
    <property type="interactions" value="418"/>
</dbReference>
<dbReference type="OrthoDB" id="435275at2759"/>
<proteinExistence type="inferred from homology"/>
<reference evidence="12" key="2">
    <citation type="journal article" date="2012" name="G3 (Bethesda)">
        <title>Pichia sorbitophila, an interspecies yeast hybrid reveals early steps of genome resolution following polyploidization.</title>
        <authorList>
            <person name="Leh Louis V."/>
            <person name="Despons L."/>
            <person name="Friedrich A."/>
            <person name="Martin T."/>
            <person name="Durrens P."/>
            <person name="Casaregola S."/>
            <person name="Neuveglise C."/>
            <person name="Fairhead C."/>
            <person name="Marck C."/>
            <person name="Cruz J.A."/>
            <person name="Straub M.L."/>
            <person name="Kugler V."/>
            <person name="Sacerdot C."/>
            <person name="Uzunov Z."/>
            <person name="Thierry A."/>
            <person name="Weiss S."/>
            <person name="Bleykasten C."/>
            <person name="De Montigny J."/>
            <person name="Jacques N."/>
            <person name="Jung P."/>
            <person name="Lemaire M."/>
            <person name="Mallet S."/>
            <person name="Morel G."/>
            <person name="Richard G.F."/>
            <person name="Sarkar A."/>
            <person name="Savel G."/>
            <person name="Schacherer J."/>
            <person name="Seret M.L."/>
            <person name="Talla E."/>
            <person name="Samson G."/>
            <person name="Jubin C."/>
            <person name="Poulain J."/>
            <person name="Vacherie B."/>
            <person name="Barbe V."/>
            <person name="Pelletier E."/>
            <person name="Sherman D.J."/>
            <person name="Westhof E."/>
            <person name="Weissenbach J."/>
            <person name="Baret P.V."/>
            <person name="Wincker P."/>
            <person name="Gaillardin C."/>
            <person name="Dujon B."/>
            <person name="Souciet J.L."/>
        </authorList>
    </citation>
    <scope>NUCLEOTIDE SEQUENCE [LARGE SCALE GENOMIC DNA]</scope>
    <source>
        <strain evidence="12">ATCC MYA-4447 / BCRC 22081 / CBS 7064 / NBRC 10061 / NRRL Y-12695</strain>
    </source>
</reference>
<evidence type="ECO:0000313" key="11">
    <source>
        <dbReference type="EMBL" id="CCE81291.1"/>
    </source>
</evidence>
<keyword evidence="12" id="KW-1185">Reference proteome</keyword>
<feature type="compositionally biased region" description="Polar residues" evidence="8">
    <location>
        <begin position="460"/>
        <end position="471"/>
    </location>
</feature>
<comment type="subcellular location">
    <subcellularLocation>
        <location evidence="1 7">Nucleus</location>
    </subcellularLocation>
</comment>
<evidence type="ECO:0000256" key="6">
    <source>
        <dbReference type="ARBA" id="ARBA00025513"/>
    </source>
</evidence>
<comment type="function">
    <text evidence="6">Component of the NuA4 histone acetyltransferase complex which is involved in transcriptional activation of selected genes principally by acetylation of nucleosomal histone H4 and H2A. The NuA4 complex is also involved in DNA repair. Involved in gene silencing by neighboring heterochromatin, blockage of the silencing spreading along the chromosome, and required for cell cycle progression through G2/M.</text>
</comment>
<evidence type="ECO:0000256" key="1">
    <source>
        <dbReference type="ARBA" id="ARBA00004123"/>
    </source>
</evidence>
<feature type="region of interest" description="Disordered" evidence="8">
    <location>
        <begin position="814"/>
        <end position="853"/>
    </location>
</feature>
<dbReference type="InParanoid" id="G8YGH4"/>
<keyword evidence="3 7" id="KW-0805">Transcription regulation</keyword>
<dbReference type="GO" id="GO:0035267">
    <property type="term" value="C:NuA4 histone acetyltransferase complex"/>
    <property type="evidence" value="ECO:0007669"/>
    <property type="project" value="InterPro"/>
</dbReference>
<dbReference type="EMBL" id="FO082053">
    <property type="protein sequence ID" value="CCE80526.1"/>
    <property type="molecule type" value="Genomic_DNA"/>
</dbReference>
<dbReference type="InterPro" id="IPR024943">
    <property type="entry name" value="Enhancer_polycomb"/>
</dbReference>
<dbReference type="EMBL" id="FO082052">
    <property type="protein sequence ID" value="CCE81291.1"/>
    <property type="molecule type" value="Genomic_DNA"/>
</dbReference>
<keyword evidence="5 7" id="KW-0539">Nucleus</keyword>
<evidence type="ECO:0000313" key="10">
    <source>
        <dbReference type="EMBL" id="CCE80526.1"/>
    </source>
</evidence>
<dbReference type="InterPro" id="IPR019542">
    <property type="entry name" value="Enhancer_polycomb-like_N"/>
</dbReference>
<evidence type="ECO:0000256" key="5">
    <source>
        <dbReference type="ARBA" id="ARBA00023242"/>
    </source>
</evidence>
<dbReference type="AlphaFoldDB" id="G8YGH4"/>
<sequence>MAVLPSTGAPGKGVTSTGARFRQRKISVKQPLTIYKQRDLPALDATNELEPSQVHHFNQSGSQQRDIHAIETGVDKNEEDEVHLQQVINAAQKALLGSKTQDKNKKEQAEKAIYIPTPDASRVWPEAYKYYNDFSFKEPESYIKFSATVEDTVGVEYNMDEADEEFLQKLNTQFKEKHKTKEESKRNAGHDDIAECSELEFELVCDKLEKIIEEKQPFLSMDPSNILSYEELLSYIIQEYNSSTAQTDNDSSYLSTVGLKEKLSKELKYEPFVTIYDKNAFEDPESMRTRPIPKLLDLFGKDIYEHWKERKIERKGRPIHPSLKFEDPNSNEKDNDNDPYICFRRREVRKSRKTRRADILGAERIRLLQLSLQRARNLVLSVCKREILNSQLWDLDEKVFNSRAKAKESKRKLGIKGDDHLFYSHKKRRIIRAVKEEEEQEKQLARLKRERRSKYEASRESSASIQPMSSTIHNNQKERYYNGQQFSQENASSGSQPYVKLPPSKIPDMDLVTVSLVLKEKNETIKRAVLEKIRKRKEQDKGYINVTDDPYQPFFNVDTNKSMHNSELTHVPYSSIASTKFYNVLTTNYISDNLRTLLEEGKRSLPGMRTFRGSNGELIPSKPFPHLSALLENHIDNKLNTNNYIAQLLSNIENNNFSAYSNGYGQFNEDDHESFGTEISEPIFRLRKRSARLNRTFIDRRGLFERPNEEIDSFLKEEPEHDDSNVPGIYAHDSKVDAVKRLDSRWRFDNDFSDDQKAMRNPFSLDPSRLNSISDDTQSIRFGSMLLSKSYDLLRESIHHRQQLLVQQARMRTLQNQHQQQQNAQKTAMAQGTSSFNTPNQNSIPLNSQNFNSNKTQRDLQYNQDPHSLLKERRQESLANNVSKQMVGARLPTQSAQTHTSSSSSPLLASQASDPGKDTRSK</sequence>
<dbReference type="STRING" id="559304.G8YGH4"/>
<organism evidence="11 12">
    <name type="scientific">Pichia sorbitophila (strain ATCC MYA-4447 / BCRC 22081 / CBS 7064 / NBRC 10061 / NRRL Y-12695)</name>
    <name type="common">Hybrid yeast</name>
    <dbReference type="NCBI Taxonomy" id="559304"/>
    <lineage>
        <taxon>Eukaryota</taxon>
        <taxon>Fungi</taxon>
        <taxon>Dikarya</taxon>
        <taxon>Ascomycota</taxon>
        <taxon>Saccharomycotina</taxon>
        <taxon>Pichiomycetes</taxon>
        <taxon>Debaryomycetaceae</taxon>
        <taxon>Millerozyma</taxon>
    </lineage>
</organism>
<feature type="region of interest" description="Disordered" evidence="8">
    <location>
        <begin position="444"/>
        <end position="471"/>
    </location>
</feature>
<dbReference type="PANTHER" id="PTHR14898">
    <property type="entry name" value="ENHANCER OF POLYCOMB"/>
    <property type="match status" value="1"/>
</dbReference>
<dbReference type="GO" id="GO:0005634">
    <property type="term" value="C:nucleus"/>
    <property type="evidence" value="ECO:0007669"/>
    <property type="project" value="UniProtKB-SubCell"/>
</dbReference>
<dbReference type="HOGENOM" id="CLU_010580_0_0_1"/>
<feature type="compositionally biased region" description="Basic and acidic residues" evidence="8">
    <location>
        <begin position="323"/>
        <end position="336"/>
    </location>
</feature>